<proteinExistence type="predicted"/>
<evidence type="ECO:0000313" key="2">
    <source>
        <dbReference type="Proteomes" id="UP000002624"/>
    </source>
</evidence>
<dbReference type="VEuPathDB" id="FungiDB:HCDG_08792"/>
<dbReference type="HOGENOM" id="CLU_1594076_0_0_1"/>
<sequence>MSLASRSGGRTKIYVPTTAKEGEKEANAVNDKLGARLFATKTFTFELILAGVKAFGATALKPQTLRQMALKAGDAKTLSEQIDILKKEGISVGNSAFSRVVQKLASEGDDSILNELLESDLHPEVLENLETAEGLFNSYSAVDDPRRARPSLKNQALHHAQIISVCE</sequence>
<dbReference type="EMBL" id="GG692435">
    <property type="protein sequence ID" value="EER37341.1"/>
    <property type="molecule type" value="Genomic_DNA"/>
</dbReference>
<evidence type="ECO:0000313" key="1">
    <source>
        <dbReference type="EMBL" id="EER37341.1"/>
    </source>
</evidence>
<accession>C6HQX0</accession>
<protein>
    <submittedName>
        <fullName evidence="1">Uncharacterized protein</fullName>
    </submittedName>
</protein>
<gene>
    <name evidence="1" type="ORF">HCDG_08792</name>
</gene>
<reference evidence="2" key="1">
    <citation type="submission" date="2009-05" db="EMBL/GenBank/DDBJ databases">
        <title>The genome sequence of Ajellomyces capsulatus strain H143.</title>
        <authorList>
            <person name="Champion M."/>
            <person name="Cuomo C.A."/>
            <person name="Ma L.-J."/>
            <person name="Henn M.R."/>
            <person name="Sil A."/>
            <person name="Goldman B."/>
            <person name="Young S.K."/>
            <person name="Kodira C.D."/>
            <person name="Zeng Q."/>
            <person name="Koehrsen M."/>
            <person name="Alvarado L."/>
            <person name="Berlin A.M."/>
            <person name="Borenstein D."/>
            <person name="Chen Z."/>
            <person name="Engels R."/>
            <person name="Freedman E."/>
            <person name="Gellesch M."/>
            <person name="Goldberg J."/>
            <person name="Griggs A."/>
            <person name="Gujja S."/>
            <person name="Heiman D.I."/>
            <person name="Hepburn T.A."/>
            <person name="Howarth C."/>
            <person name="Jen D."/>
            <person name="Larson L."/>
            <person name="Lewis B."/>
            <person name="Mehta T."/>
            <person name="Park D."/>
            <person name="Pearson M."/>
            <person name="Roberts A."/>
            <person name="Saif S."/>
            <person name="Shea T.D."/>
            <person name="Shenoy N."/>
            <person name="Sisk P."/>
            <person name="Stolte C."/>
            <person name="Sykes S."/>
            <person name="Walk T."/>
            <person name="White J."/>
            <person name="Yandava C."/>
            <person name="Klein B."/>
            <person name="McEwen J.G."/>
            <person name="Puccia R."/>
            <person name="Goldman G.H."/>
            <person name="Felipe M.S."/>
            <person name="Nino-Vega G."/>
            <person name="San-Blas G."/>
            <person name="Taylor J.W."/>
            <person name="Mendoza L."/>
            <person name="Galagan J.E."/>
            <person name="Nusbaum C."/>
            <person name="Birren B.W."/>
        </authorList>
    </citation>
    <scope>NUCLEOTIDE SEQUENCE [LARGE SCALE GENOMIC DNA]</scope>
    <source>
        <strain evidence="2">H143</strain>
    </source>
</reference>
<dbReference type="STRING" id="544712.C6HQX0"/>
<name>C6HQX0_AJECH</name>
<dbReference type="Proteomes" id="UP000002624">
    <property type="component" value="Unassembled WGS sequence"/>
</dbReference>
<dbReference type="AlphaFoldDB" id="C6HQX0"/>
<organism evidence="1 2">
    <name type="scientific">Ajellomyces capsulatus (strain H143)</name>
    <name type="common">Darling's disease fungus</name>
    <name type="synonym">Histoplasma capsulatum</name>
    <dbReference type="NCBI Taxonomy" id="544712"/>
    <lineage>
        <taxon>Eukaryota</taxon>
        <taxon>Fungi</taxon>
        <taxon>Dikarya</taxon>
        <taxon>Ascomycota</taxon>
        <taxon>Pezizomycotina</taxon>
        <taxon>Eurotiomycetes</taxon>
        <taxon>Eurotiomycetidae</taxon>
        <taxon>Onygenales</taxon>
        <taxon>Ajellomycetaceae</taxon>
        <taxon>Histoplasma</taxon>
    </lineage>
</organism>